<feature type="domain" description="EAL" evidence="6">
    <location>
        <begin position="628"/>
        <end position="878"/>
    </location>
</feature>
<dbReference type="InterPro" id="IPR000700">
    <property type="entry name" value="PAS-assoc_C"/>
</dbReference>
<dbReference type="NCBIfam" id="TIGR00229">
    <property type="entry name" value="sensory_box"/>
    <property type="match status" value="2"/>
</dbReference>
<dbReference type="Pfam" id="PF13426">
    <property type="entry name" value="PAS_9"/>
    <property type="match status" value="1"/>
</dbReference>
<evidence type="ECO:0000259" key="4">
    <source>
        <dbReference type="PROSITE" id="PS50112"/>
    </source>
</evidence>
<dbReference type="SMART" id="SM00052">
    <property type="entry name" value="EAL"/>
    <property type="match status" value="1"/>
</dbReference>
<dbReference type="InterPro" id="IPR012827">
    <property type="entry name" value="Hemerythrin_metal-bd"/>
</dbReference>
<dbReference type="AlphaFoldDB" id="A0A974PXF9"/>
<dbReference type="PROSITE" id="PS50887">
    <property type="entry name" value="GGDEF"/>
    <property type="match status" value="1"/>
</dbReference>
<feature type="domain" description="GGDEF" evidence="7">
    <location>
        <begin position="480"/>
        <end position="619"/>
    </location>
</feature>
<dbReference type="Gene3D" id="3.20.20.450">
    <property type="entry name" value="EAL domain"/>
    <property type="match status" value="1"/>
</dbReference>
<dbReference type="KEGG" id="ares:IWH25_15490"/>
<feature type="domain" description="PAS" evidence="4">
    <location>
        <begin position="201"/>
        <end position="271"/>
    </location>
</feature>
<dbReference type="PROSITE" id="PS50112">
    <property type="entry name" value="PAS"/>
    <property type="match status" value="2"/>
</dbReference>
<dbReference type="InterPro" id="IPR000160">
    <property type="entry name" value="GGDEF_dom"/>
</dbReference>
<dbReference type="CDD" id="cd12107">
    <property type="entry name" value="Hemerythrin"/>
    <property type="match status" value="1"/>
</dbReference>
<feature type="domain" description="PAS" evidence="4">
    <location>
        <begin position="323"/>
        <end position="367"/>
    </location>
</feature>
<dbReference type="SUPFAM" id="SSF47188">
    <property type="entry name" value="Hemerythrin-like"/>
    <property type="match status" value="1"/>
</dbReference>
<keyword evidence="9" id="KW-1185">Reference proteome</keyword>
<evidence type="ECO:0000259" key="7">
    <source>
        <dbReference type="PROSITE" id="PS50887"/>
    </source>
</evidence>
<dbReference type="EMBL" id="CP064781">
    <property type="protein sequence ID" value="QRJ63136.1"/>
    <property type="molecule type" value="Genomic_DNA"/>
</dbReference>
<dbReference type="SUPFAM" id="SSF55785">
    <property type="entry name" value="PYP-like sensor domain (PAS domain)"/>
    <property type="match status" value="2"/>
</dbReference>
<evidence type="ECO:0000256" key="2">
    <source>
        <dbReference type="ARBA" id="ARBA00022723"/>
    </source>
</evidence>
<evidence type="ECO:0000259" key="5">
    <source>
        <dbReference type="PROSITE" id="PS50113"/>
    </source>
</evidence>
<name>A0A974PXF9_9RHOO</name>
<evidence type="ECO:0000256" key="3">
    <source>
        <dbReference type="ARBA" id="ARBA00023004"/>
    </source>
</evidence>
<dbReference type="PROSITE" id="PS50113">
    <property type="entry name" value="PAC"/>
    <property type="match status" value="2"/>
</dbReference>
<gene>
    <name evidence="8" type="ORF">IWH25_15490</name>
</gene>
<dbReference type="SUPFAM" id="SSF55073">
    <property type="entry name" value="Nucleotide cyclase"/>
    <property type="match status" value="1"/>
</dbReference>
<dbReference type="Pfam" id="PF00990">
    <property type="entry name" value="GGDEF"/>
    <property type="match status" value="1"/>
</dbReference>
<dbReference type="PANTHER" id="PTHR44757:SF2">
    <property type="entry name" value="BIOFILM ARCHITECTURE MAINTENANCE PROTEIN MBAA"/>
    <property type="match status" value="1"/>
</dbReference>
<dbReference type="Pfam" id="PF01814">
    <property type="entry name" value="Hemerythrin"/>
    <property type="match status" value="1"/>
</dbReference>
<dbReference type="PANTHER" id="PTHR44757">
    <property type="entry name" value="DIGUANYLATE CYCLASE DGCP"/>
    <property type="match status" value="1"/>
</dbReference>
<sequence length="878" mass="96861">MSAVLPQAAWNARLATGLSMLDRENRQLLDMLATLADLHRRRAEPRRIRESLQELRSYAGHHFWLEEELMAAWPVSPENKAAHLRAHTSFARCLHKAEAMLGECTDDAVDHLLAFLGKWLVQHIGVVDARLARELAALGMPLPALPSASAEGDAGHDTLINTVSELYDSISVRTLEVLDTNRRLLHQMRERERTEAALRASEARYRALADNGQALIWMAGVGGDAEFFNRPWLRFTGRSAEQETGHGWLEGVHPDDLARCQAALDAALARQEKFNIVCRLRRHDGAYRWLVCEGAPRYDGDGGFAGYVGHGLDITEHRAAAAQQQLAAQVVDTMGEAVMITDPAGRIERVNAAFTRITGYAGAEVAGALPQVLGALRDDDVFAAGLWRDLQAQGSWLGEVSGRMRDGERRPLWLRITALRDEDGAVSHYVAVLSDLSEVRRAQELAEQLSWRDPLTGLGNRSLFGERLTQALAASHRDGTASCVLLLDIDRFKLLNEARGITVGDTVLLSIASSLVDTLGDDDLVARLDADEFAILLGPRAHDRQELAAAALRTAEKLRSRLYGGIDIHDGKLRVECSIGIALFPEAGADTAMDVLRQADLAMHQAKAGGGGRVKFFESRMGDAVRDRYELEQELRQAIEAGELRLYLQTQIGPDKTPVGAEALVRWEHPRRGLVPPASFVPVAEGCNLVGVLDRWVLTEACRLLARLDAGGRPLRISVNISPQHFQEPDFVERVAEILRQTGADGSHLVLEVTEGLVIGNVDEVVARMLRLQDLGIRFSLDDFGTGYSSLSYLKRLPIHELKIDRGFIRDVTTDANDAALVDTILAVARLMELQVVAEGVETRAQADYLDTRYPMVHQGYLYARPQEANAWFSAFRG</sequence>
<dbReference type="Pfam" id="PF00563">
    <property type="entry name" value="EAL"/>
    <property type="match status" value="1"/>
</dbReference>
<dbReference type="InterPro" id="IPR001633">
    <property type="entry name" value="EAL_dom"/>
</dbReference>
<evidence type="ECO:0000256" key="1">
    <source>
        <dbReference type="ARBA" id="ARBA00010587"/>
    </source>
</evidence>
<feature type="domain" description="PAC" evidence="5">
    <location>
        <begin position="274"/>
        <end position="326"/>
    </location>
</feature>
<dbReference type="Pfam" id="PF08447">
    <property type="entry name" value="PAS_3"/>
    <property type="match status" value="1"/>
</dbReference>
<feature type="domain" description="PAC" evidence="5">
    <location>
        <begin position="396"/>
        <end position="448"/>
    </location>
</feature>
<dbReference type="InterPro" id="IPR052155">
    <property type="entry name" value="Biofilm_reg_signaling"/>
</dbReference>
<dbReference type="Gene3D" id="3.30.70.270">
    <property type="match status" value="1"/>
</dbReference>
<dbReference type="InterPro" id="IPR029787">
    <property type="entry name" value="Nucleotide_cyclase"/>
</dbReference>
<reference evidence="8" key="1">
    <citation type="submission" date="2020-11" db="EMBL/GenBank/DDBJ databases">
        <title>Azospira restricta DSM 18626 genome sequence.</title>
        <authorList>
            <person name="Moe W.M."/>
        </authorList>
    </citation>
    <scope>NUCLEOTIDE SEQUENCE</scope>
    <source>
        <strain evidence="8">DSM 18626</strain>
    </source>
</reference>
<dbReference type="Gene3D" id="3.30.450.20">
    <property type="entry name" value="PAS domain"/>
    <property type="match status" value="2"/>
</dbReference>
<protein>
    <submittedName>
        <fullName evidence="8">EAL domain-containing protein</fullName>
    </submittedName>
</protein>
<keyword evidence="3" id="KW-0408">Iron</keyword>
<dbReference type="FunFam" id="3.30.450.20:FF:000099">
    <property type="entry name" value="Sensory box sensor histidine kinase"/>
    <property type="match status" value="1"/>
</dbReference>
<proteinExistence type="inferred from homology"/>
<evidence type="ECO:0000313" key="9">
    <source>
        <dbReference type="Proteomes" id="UP000663444"/>
    </source>
</evidence>
<dbReference type="InterPro" id="IPR013655">
    <property type="entry name" value="PAS_fold_3"/>
</dbReference>
<dbReference type="InterPro" id="IPR035919">
    <property type="entry name" value="EAL_sf"/>
</dbReference>
<dbReference type="CDD" id="cd00130">
    <property type="entry name" value="PAS"/>
    <property type="match status" value="2"/>
</dbReference>
<dbReference type="SUPFAM" id="SSF141868">
    <property type="entry name" value="EAL domain-like"/>
    <property type="match status" value="1"/>
</dbReference>
<dbReference type="Proteomes" id="UP000663444">
    <property type="component" value="Chromosome"/>
</dbReference>
<dbReference type="InterPro" id="IPR035938">
    <property type="entry name" value="Hemerythrin-like_sf"/>
</dbReference>
<dbReference type="GO" id="GO:0046872">
    <property type="term" value="F:metal ion binding"/>
    <property type="evidence" value="ECO:0007669"/>
    <property type="project" value="UniProtKB-KW"/>
</dbReference>
<dbReference type="CDD" id="cd01948">
    <property type="entry name" value="EAL"/>
    <property type="match status" value="1"/>
</dbReference>
<keyword evidence="2" id="KW-0479">Metal-binding</keyword>
<dbReference type="SMART" id="SM00086">
    <property type="entry name" value="PAC"/>
    <property type="match status" value="2"/>
</dbReference>
<dbReference type="InterPro" id="IPR043128">
    <property type="entry name" value="Rev_trsase/Diguanyl_cyclase"/>
</dbReference>
<dbReference type="Gene3D" id="1.20.120.50">
    <property type="entry name" value="Hemerythrin-like"/>
    <property type="match status" value="1"/>
</dbReference>
<evidence type="ECO:0000259" key="6">
    <source>
        <dbReference type="PROSITE" id="PS50883"/>
    </source>
</evidence>
<dbReference type="SMART" id="SM00267">
    <property type="entry name" value="GGDEF"/>
    <property type="match status" value="1"/>
</dbReference>
<dbReference type="InterPro" id="IPR012312">
    <property type="entry name" value="Hemerythrin-like"/>
</dbReference>
<dbReference type="SMART" id="SM00091">
    <property type="entry name" value="PAS"/>
    <property type="match status" value="2"/>
</dbReference>
<dbReference type="CDD" id="cd01949">
    <property type="entry name" value="GGDEF"/>
    <property type="match status" value="1"/>
</dbReference>
<dbReference type="InterPro" id="IPR035965">
    <property type="entry name" value="PAS-like_dom_sf"/>
</dbReference>
<accession>A0A974PXF9</accession>
<dbReference type="InterPro" id="IPR000014">
    <property type="entry name" value="PAS"/>
</dbReference>
<evidence type="ECO:0000313" key="8">
    <source>
        <dbReference type="EMBL" id="QRJ63136.1"/>
    </source>
</evidence>
<organism evidence="8 9">
    <name type="scientific">Azospira restricta</name>
    <dbReference type="NCBI Taxonomy" id="404405"/>
    <lineage>
        <taxon>Bacteria</taxon>
        <taxon>Pseudomonadati</taxon>
        <taxon>Pseudomonadota</taxon>
        <taxon>Betaproteobacteria</taxon>
        <taxon>Rhodocyclales</taxon>
        <taxon>Rhodocyclaceae</taxon>
        <taxon>Azospira</taxon>
    </lineage>
</organism>
<dbReference type="PROSITE" id="PS50883">
    <property type="entry name" value="EAL"/>
    <property type="match status" value="1"/>
</dbReference>
<comment type="similarity">
    <text evidence="1">Belongs to the hemerythrin family.</text>
</comment>
<dbReference type="InterPro" id="IPR001610">
    <property type="entry name" value="PAC"/>
</dbReference>
<dbReference type="RefSeq" id="WP_203386665.1">
    <property type="nucleotide sequence ID" value="NZ_CP064781.1"/>
</dbReference>
<dbReference type="NCBIfam" id="TIGR00254">
    <property type="entry name" value="GGDEF"/>
    <property type="match status" value="1"/>
</dbReference>
<dbReference type="NCBIfam" id="TIGR02481">
    <property type="entry name" value="hemeryth_dom"/>
    <property type="match status" value="1"/>
</dbReference>